<name>A0A3Q7EJA1_SOLLC</name>
<evidence type="ECO:0000313" key="4">
    <source>
        <dbReference type="Proteomes" id="UP000004994"/>
    </source>
</evidence>
<evidence type="ECO:0000256" key="2">
    <source>
        <dbReference type="ARBA" id="ARBA00022729"/>
    </source>
</evidence>
<dbReference type="PANTHER" id="PTHR10795">
    <property type="entry name" value="PROPROTEIN CONVERTASE SUBTILISIN/KEXIN"/>
    <property type="match status" value="1"/>
</dbReference>
<dbReference type="InterPro" id="IPR045051">
    <property type="entry name" value="SBT"/>
</dbReference>
<comment type="similarity">
    <text evidence="1">Belongs to the peptidase S8 family.</text>
</comment>
<dbReference type="InParanoid" id="A0A3Q7EJA1"/>
<dbReference type="GO" id="GO:0006508">
    <property type="term" value="P:proteolysis"/>
    <property type="evidence" value="ECO:0007669"/>
    <property type="project" value="InterPro"/>
</dbReference>
<dbReference type="Gene3D" id="3.40.50.200">
    <property type="entry name" value="Peptidase S8/S53 domain"/>
    <property type="match status" value="1"/>
</dbReference>
<dbReference type="EnsemblPlants" id="Solyc01g087785.1.1">
    <property type="protein sequence ID" value="Solyc01g087785.1.1.1"/>
    <property type="gene ID" value="Solyc01g087785.1"/>
</dbReference>
<dbReference type="STRING" id="4081.A0A3Q7EJA1"/>
<dbReference type="GO" id="GO:0004252">
    <property type="term" value="F:serine-type endopeptidase activity"/>
    <property type="evidence" value="ECO:0007669"/>
    <property type="project" value="InterPro"/>
</dbReference>
<dbReference type="KEGG" id="sly:138347212"/>
<proteinExistence type="inferred from homology"/>
<reference evidence="3" key="1">
    <citation type="journal article" date="2012" name="Nature">
        <title>The tomato genome sequence provides insights into fleshy fruit evolution.</title>
        <authorList>
            <consortium name="Tomato Genome Consortium"/>
        </authorList>
    </citation>
    <scope>NUCLEOTIDE SEQUENCE [LARGE SCALE GENOMIC DNA]</scope>
    <source>
        <strain evidence="3">cv. Heinz 1706</strain>
    </source>
</reference>
<keyword evidence="2" id="KW-0732">Signal</keyword>
<evidence type="ECO:0000256" key="1">
    <source>
        <dbReference type="ARBA" id="ARBA00011073"/>
    </source>
</evidence>
<protein>
    <submittedName>
        <fullName evidence="3">Uncharacterized protein</fullName>
    </submittedName>
</protein>
<sequence>MGAGFIDPNQALDPGLIYDATSQDYVNLICTIKSNSKHLQDHQPITTTTQIHQLISTIHHALLYGNLTLRGKISLDWSRNSQGWLPNVGSGAAKYTAKVETPRKCQTISIPTSFSFWEKI</sequence>
<dbReference type="InterPro" id="IPR036852">
    <property type="entry name" value="Peptidase_S8/S53_dom_sf"/>
</dbReference>
<dbReference type="AlphaFoldDB" id="A0A3Q7EJA1"/>
<dbReference type="Gramene" id="Solyc01g087785.1.1">
    <property type="protein sequence ID" value="Solyc01g087785.1.1.1"/>
    <property type="gene ID" value="Solyc01g087785.1"/>
</dbReference>
<accession>A0A3Q7EJA1</accession>
<dbReference type="RefSeq" id="XP_069151032.1">
    <property type="nucleotide sequence ID" value="XM_069294931.1"/>
</dbReference>
<dbReference type="Proteomes" id="UP000004994">
    <property type="component" value="Chromosome 1"/>
</dbReference>
<reference evidence="3" key="2">
    <citation type="submission" date="2019-01" db="UniProtKB">
        <authorList>
            <consortium name="EnsemblPlants"/>
        </authorList>
    </citation>
    <scope>IDENTIFICATION</scope>
    <source>
        <strain evidence="3">cv. Heinz 1706</strain>
    </source>
</reference>
<keyword evidence="4" id="KW-1185">Reference proteome</keyword>
<evidence type="ECO:0000313" key="3">
    <source>
        <dbReference type="EnsemblPlants" id="Solyc01g087785.1.1.1"/>
    </source>
</evidence>
<organism evidence="3">
    <name type="scientific">Solanum lycopersicum</name>
    <name type="common">Tomato</name>
    <name type="synonym">Lycopersicon esculentum</name>
    <dbReference type="NCBI Taxonomy" id="4081"/>
    <lineage>
        <taxon>Eukaryota</taxon>
        <taxon>Viridiplantae</taxon>
        <taxon>Streptophyta</taxon>
        <taxon>Embryophyta</taxon>
        <taxon>Tracheophyta</taxon>
        <taxon>Spermatophyta</taxon>
        <taxon>Magnoliopsida</taxon>
        <taxon>eudicotyledons</taxon>
        <taxon>Gunneridae</taxon>
        <taxon>Pentapetalae</taxon>
        <taxon>asterids</taxon>
        <taxon>lamiids</taxon>
        <taxon>Solanales</taxon>
        <taxon>Solanaceae</taxon>
        <taxon>Solanoideae</taxon>
        <taxon>Solaneae</taxon>
        <taxon>Solanum</taxon>
        <taxon>Solanum subgen. Lycopersicon</taxon>
    </lineage>
</organism>
<dbReference type="GeneID" id="138347212"/>